<evidence type="ECO:0000256" key="3">
    <source>
        <dbReference type="ARBA" id="ARBA00022679"/>
    </source>
</evidence>
<comment type="subcellular location">
    <subcellularLocation>
        <location evidence="1">Membrane</location>
    </subcellularLocation>
</comment>
<proteinExistence type="predicted"/>
<gene>
    <name evidence="10" type="ORF">Dda_9431</name>
</gene>
<dbReference type="AlphaFoldDB" id="A0AAD6NEH4"/>
<evidence type="ECO:0000256" key="7">
    <source>
        <dbReference type="ARBA" id="ARBA00023180"/>
    </source>
</evidence>
<evidence type="ECO:0000256" key="8">
    <source>
        <dbReference type="SAM" id="MobiDB-lite"/>
    </source>
</evidence>
<keyword evidence="11" id="KW-1185">Reference proteome</keyword>
<protein>
    <recommendedName>
        <fullName evidence="12">Glycosyltransferase family 2 protein</fullName>
    </recommendedName>
</protein>
<feature type="region of interest" description="Disordered" evidence="8">
    <location>
        <begin position="445"/>
        <end position="489"/>
    </location>
</feature>
<keyword evidence="2" id="KW-0328">Glycosyltransferase</keyword>
<dbReference type="PANTHER" id="PTHR47844:SF1">
    <property type="entry name" value="EXOSTOSIN-LIKE 2"/>
    <property type="match status" value="1"/>
</dbReference>
<organism evidence="10 11">
    <name type="scientific">Drechslerella dactyloides</name>
    <name type="common">Nematode-trapping fungus</name>
    <name type="synonym">Arthrobotrys dactyloides</name>
    <dbReference type="NCBI Taxonomy" id="74499"/>
    <lineage>
        <taxon>Eukaryota</taxon>
        <taxon>Fungi</taxon>
        <taxon>Dikarya</taxon>
        <taxon>Ascomycota</taxon>
        <taxon>Pezizomycotina</taxon>
        <taxon>Orbiliomycetes</taxon>
        <taxon>Orbiliales</taxon>
        <taxon>Orbiliaceae</taxon>
        <taxon>Drechslerella</taxon>
    </lineage>
</organism>
<dbReference type="PANTHER" id="PTHR47844">
    <property type="entry name" value="SYNTHASE CPS1, PUTATIVE (AFU_ORTHOLOGUE AFUA_7G02500)-RELATED"/>
    <property type="match status" value="1"/>
</dbReference>
<evidence type="ECO:0008006" key="12">
    <source>
        <dbReference type="Google" id="ProtNLM"/>
    </source>
</evidence>
<keyword evidence="5 9" id="KW-1133">Transmembrane helix</keyword>
<sequence>MQFDAKSNPENSERLYRYVRLIVNCIASWTFRPIPIPEKPTYTPEDATLVIPTIDGEGEDFKETLRRCLETGLKEIIIVTIKRHQQRLEDVASSMDPNRIRVFAIRKANKRKQMVKAIPEVKTKILIFADDDIMWPKTFLPWILAPFENPRIGGAGTSQRLQRTPNRTFWTILGAFYLERRNFEFSATTHMDGGVSCLSGRTVAYRTKILQDKAFMDGFTNELWRGKFALNTDDDNFLTRWIVSHGWDSYEQCHDECELRTTLSDDSKFLKQCLRWARSNWRSNYTSMFKEKHIWSRQPWCSYALHMATFNPPALISDFGLLYLLYKATAFDNDFQTNCMVAQGIWMLCTKVVKLLPHFWRYPTDLCYLPISILFGYFHGFIKYYALFTLNETAWGSREGVDDSEDKEEEPFAYNRINDFDVENGNLLDEKKGILEKLDEAFATPQTSHTNHQACGGYYSSESHSNRSPTPTSPGPGWSTGSPALSITSIDPGSPGLRFKVRPSAPPPPAGDYEGDWAADLAALCVFFEGDGSRCLVGIDDMDTLIEYLGEQENNNSTEGQPVLSQVFLLDRVTPAIIGFFGARFDVEPQFWNAHLTLAKMGGASSGQLVRYGDESGSKVSFWNIPVLKRCSSASSETIGRTPYKENSGDGEDNESGPSFRLYEGCSIYLDHNSSIAGVTNILIITSNSDAHPQSCSKSLRTSFVEQMMVTTLQSESFVAERPTSGDTSSEAACTFALMLDLIKAIIHHLDSTLDGVPSHTSAEISNFTLNIFKDESDKMRRSILEEQDVISTLSTSLRVSLATFDKIASRTSDGEGTAGVAEKLQLLVREFQDRSDQVQQWLKELDTSVVHHQRKRSAQLRRLRITLPVCSISLAMTIVILFAVQLQISGSNAKPAIDA</sequence>
<dbReference type="Pfam" id="PF13641">
    <property type="entry name" value="Glyco_tranf_2_3"/>
    <property type="match status" value="1"/>
</dbReference>
<dbReference type="InterPro" id="IPR052427">
    <property type="entry name" value="Glycosyltrans_GT2/GT47"/>
</dbReference>
<accession>A0AAD6NEH4</accession>
<evidence type="ECO:0000256" key="1">
    <source>
        <dbReference type="ARBA" id="ARBA00004370"/>
    </source>
</evidence>
<keyword evidence="6 9" id="KW-0472">Membrane</keyword>
<keyword evidence="4 9" id="KW-0812">Transmembrane</keyword>
<evidence type="ECO:0000313" key="10">
    <source>
        <dbReference type="EMBL" id="KAJ6255821.1"/>
    </source>
</evidence>
<name>A0AAD6NEH4_DREDA</name>
<dbReference type="SUPFAM" id="SSF53448">
    <property type="entry name" value="Nucleotide-diphospho-sugar transferases"/>
    <property type="match status" value="1"/>
</dbReference>
<dbReference type="Proteomes" id="UP001221413">
    <property type="component" value="Unassembled WGS sequence"/>
</dbReference>
<feature type="transmembrane region" description="Helical" evidence="9">
    <location>
        <begin position="866"/>
        <end position="885"/>
    </location>
</feature>
<dbReference type="EMBL" id="JAQGDS010000019">
    <property type="protein sequence ID" value="KAJ6255821.1"/>
    <property type="molecule type" value="Genomic_DNA"/>
</dbReference>
<reference evidence="10" key="1">
    <citation type="submission" date="2023-01" db="EMBL/GenBank/DDBJ databases">
        <title>The chitinases involved in constricting ring structure development in the nematode-trapping fungus Drechslerella dactyloides.</title>
        <authorList>
            <person name="Wang R."/>
            <person name="Zhang L."/>
            <person name="Tang P."/>
            <person name="Li S."/>
            <person name="Liang L."/>
        </authorList>
    </citation>
    <scope>NUCLEOTIDE SEQUENCE</scope>
    <source>
        <strain evidence="10">YMF1.00031</strain>
    </source>
</reference>
<dbReference type="GO" id="GO:0016020">
    <property type="term" value="C:membrane"/>
    <property type="evidence" value="ECO:0007669"/>
    <property type="project" value="UniProtKB-SubCell"/>
</dbReference>
<evidence type="ECO:0000256" key="2">
    <source>
        <dbReference type="ARBA" id="ARBA00022676"/>
    </source>
</evidence>
<evidence type="ECO:0000256" key="5">
    <source>
        <dbReference type="ARBA" id="ARBA00022989"/>
    </source>
</evidence>
<dbReference type="InterPro" id="IPR029044">
    <property type="entry name" value="Nucleotide-diphossugar_trans"/>
</dbReference>
<evidence type="ECO:0000256" key="6">
    <source>
        <dbReference type="ARBA" id="ARBA00023136"/>
    </source>
</evidence>
<keyword evidence="7" id="KW-0325">Glycoprotein</keyword>
<dbReference type="GO" id="GO:0016757">
    <property type="term" value="F:glycosyltransferase activity"/>
    <property type="evidence" value="ECO:0007669"/>
    <property type="project" value="UniProtKB-KW"/>
</dbReference>
<evidence type="ECO:0000256" key="4">
    <source>
        <dbReference type="ARBA" id="ARBA00022692"/>
    </source>
</evidence>
<dbReference type="CDD" id="cd06434">
    <property type="entry name" value="GT2_HAS"/>
    <property type="match status" value="1"/>
</dbReference>
<evidence type="ECO:0000313" key="11">
    <source>
        <dbReference type="Proteomes" id="UP001221413"/>
    </source>
</evidence>
<keyword evidence="3" id="KW-0808">Transferase</keyword>
<comment type="caution">
    <text evidence="10">The sequence shown here is derived from an EMBL/GenBank/DDBJ whole genome shotgun (WGS) entry which is preliminary data.</text>
</comment>
<evidence type="ECO:0000256" key="9">
    <source>
        <dbReference type="SAM" id="Phobius"/>
    </source>
</evidence>
<dbReference type="Gene3D" id="3.90.550.10">
    <property type="entry name" value="Spore Coat Polysaccharide Biosynthesis Protein SpsA, Chain A"/>
    <property type="match status" value="1"/>
</dbReference>